<dbReference type="RefSeq" id="XP_041407541.1">
    <property type="nucleotide sequence ID" value="XM_041551607.1"/>
</dbReference>
<evidence type="ECO:0000313" key="2">
    <source>
        <dbReference type="EMBL" id="CAB4255697.1"/>
    </source>
</evidence>
<organism evidence="2 3">
    <name type="scientific">Maudiozyma barnettii</name>
    <dbReference type="NCBI Taxonomy" id="61262"/>
    <lineage>
        <taxon>Eukaryota</taxon>
        <taxon>Fungi</taxon>
        <taxon>Dikarya</taxon>
        <taxon>Ascomycota</taxon>
        <taxon>Saccharomycotina</taxon>
        <taxon>Saccharomycetes</taxon>
        <taxon>Saccharomycetales</taxon>
        <taxon>Saccharomycetaceae</taxon>
        <taxon>Maudiozyma</taxon>
    </lineage>
</organism>
<dbReference type="EMBL" id="CAEFZW010000007">
    <property type="protein sequence ID" value="CAB4255697.1"/>
    <property type="molecule type" value="Genomic_DNA"/>
</dbReference>
<feature type="region of interest" description="Disordered" evidence="1">
    <location>
        <begin position="1"/>
        <end position="56"/>
    </location>
</feature>
<dbReference type="Pfam" id="PF17300">
    <property type="entry name" value="FIN1"/>
    <property type="match status" value="2"/>
</dbReference>
<protein>
    <submittedName>
        <fullName evidence="2">Uncharacterized protein</fullName>
    </submittedName>
</protein>
<reference evidence="2 3" key="1">
    <citation type="submission" date="2020-05" db="EMBL/GenBank/DDBJ databases">
        <authorList>
            <person name="Casaregola S."/>
            <person name="Devillers H."/>
            <person name="Grondin C."/>
        </authorList>
    </citation>
    <scope>NUCLEOTIDE SEQUENCE [LARGE SCALE GENOMIC DNA]</scope>
    <source>
        <strain evidence="2 3">CLIB 1767</strain>
    </source>
</reference>
<feature type="compositionally biased region" description="Basic and acidic residues" evidence="1">
    <location>
        <begin position="1"/>
        <end position="11"/>
    </location>
</feature>
<sequence>MSESHSSDVFRRLQISPSKNNAIKKPALRLSPRKVSKTRDLQYTPSKYETHLNSDRFTQSLDRSSRLFMSRTSSPSNQSHQNEHTTSNPISILKQGPATNTSRLLGNNLLNKLREEASIPSRVDKLMNENKMRYKSKLEEKNVKFYLPTDDNTKEEISTIKSMLEQIISRQNTLERSIEDIKSTLRKKR</sequence>
<keyword evidence="3" id="KW-1185">Reference proteome</keyword>
<accession>A0A8H2ZL13</accession>
<feature type="region of interest" description="Disordered" evidence="1">
    <location>
        <begin position="70"/>
        <end position="99"/>
    </location>
</feature>
<proteinExistence type="predicted"/>
<dbReference type="AlphaFoldDB" id="A0A8H2ZL13"/>
<feature type="compositionally biased region" description="Polar residues" evidence="1">
    <location>
        <begin position="70"/>
        <end position="90"/>
    </location>
</feature>
<comment type="caution">
    <text evidence="2">The sequence shown here is derived from an EMBL/GenBank/DDBJ whole genome shotgun (WGS) entry which is preliminary data.</text>
</comment>
<dbReference type="InterPro" id="IPR035260">
    <property type="entry name" value="Fin1"/>
</dbReference>
<name>A0A8H2ZL13_9SACH</name>
<dbReference type="GeneID" id="64858755"/>
<dbReference type="Proteomes" id="UP000644660">
    <property type="component" value="Unassembled WGS sequence"/>
</dbReference>
<dbReference type="OrthoDB" id="4066508at2759"/>
<gene>
    <name evidence="2" type="ORF">KABA2_07S02442</name>
</gene>
<evidence type="ECO:0000256" key="1">
    <source>
        <dbReference type="SAM" id="MobiDB-lite"/>
    </source>
</evidence>
<evidence type="ECO:0000313" key="3">
    <source>
        <dbReference type="Proteomes" id="UP000644660"/>
    </source>
</evidence>